<comment type="cofactor">
    <cofactor evidence="3">
        <name>[2Fe-2S] cluster</name>
        <dbReference type="ChEBI" id="CHEBI:190135"/>
    </cofactor>
</comment>
<dbReference type="InterPro" id="IPR001709">
    <property type="entry name" value="Flavoprot_Pyr_Nucl_cyt_Rdtase"/>
</dbReference>
<dbReference type="Proteomes" id="UP000001416">
    <property type="component" value="Chromosome"/>
</dbReference>
<protein>
    <submittedName>
        <fullName evidence="6">Putative reductase oxidoreductase protein</fullName>
    </submittedName>
</protein>
<dbReference type="PROSITE" id="PS51384">
    <property type="entry name" value="FAD_FR"/>
    <property type="match status" value="1"/>
</dbReference>
<evidence type="ECO:0000313" key="6">
    <source>
        <dbReference type="EMBL" id="CAD84505.1"/>
    </source>
</evidence>
<evidence type="ECO:0000256" key="3">
    <source>
        <dbReference type="ARBA" id="ARBA00034078"/>
    </source>
</evidence>
<dbReference type="SUPFAM" id="SSF63380">
    <property type="entry name" value="Riboflavin synthase domain-like"/>
    <property type="match status" value="1"/>
</dbReference>
<dbReference type="InterPro" id="IPR001041">
    <property type="entry name" value="2Fe-2S_ferredoxin-type"/>
</dbReference>
<dbReference type="Gene3D" id="3.40.50.80">
    <property type="entry name" value="Nucleotide-binding domain of ferredoxin-NADP reductase (FNR) module"/>
    <property type="match status" value="1"/>
</dbReference>
<dbReference type="KEGG" id="neu:NE0594"/>
<dbReference type="PRINTS" id="PR00371">
    <property type="entry name" value="FPNCR"/>
</dbReference>
<evidence type="ECO:0000256" key="1">
    <source>
        <dbReference type="ARBA" id="ARBA00001974"/>
    </source>
</evidence>
<proteinExistence type="predicted"/>
<dbReference type="HOGENOM" id="CLU_003827_7_0_4"/>
<name>Q82WR8_NITEU</name>
<dbReference type="InterPro" id="IPR008333">
    <property type="entry name" value="Cbr1-like_FAD-bd_dom"/>
</dbReference>
<accession>Q82WR8</accession>
<dbReference type="Gene3D" id="2.40.30.10">
    <property type="entry name" value="Translation factors"/>
    <property type="match status" value="1"/>
</dbReference>
<keyword evidence="2" id="KW-0479">Metal-binding</keyword>
<dbReference type="PANTHER" id="PTHR47354:SF5">
    <property type="entry name" value="PROTEIN RFBI"/>
    <property type="match status" value="1"/>
</dbReference>
<gene>
    <name evidence="6" type="ordered locus">NE0594</name>
</gene>
<dbReference type="GO" id="GO:0016491">
    <property type="term" value="F:oxidoreductase activity"/>
    <property type="evidence" value="ECO:0007669"/>
    <property type="project" value="InterPro"/>
</dbReference>
<dbReference type="SUPFAM" id="SSF54292">
    <property type="entry name" value="2Fe-2S ferredoxin-like"/>
    <property type="match status" value="1"/>
</dbReference>
<evidence type="ECO:0000259" key="4">
    <source>
        <dbReference type="PROSITE" id="PS51085"/>
    </source>
</evidence>
<dbReference type="InterPro" id="IPR017938">
    <property type="entry name" value="Riboflavin_synthase-like_b-brl"/>
</dbReference>
<dbReference type="InterPro" id="IPR017927">
    <property type="entry name" value="FAD-bd_FR_type"/>
</dbReference>
<dbReference type="STRING" id="228410.NE0594"/>
<dbReference type="CDD" id="cd06189">
    <property type="entry name" value="flavin_oxioreductase"/>
    <property type="match status" value="1"/>
</dbReference>
<dbReference type="Gene3D" id="3.10.20.30">
    <property type="match status" value="1"/>
</dbReference>
<dbReference type="AlphaFoldDB" id="Q82WR8"/>
<dbReference type="Pfam" id="PF00970">
    <property type="entry name" value="FAD_binding_6"/>
    <property type="match status" value="1"/>
</dbReference>
<dbReference type="InterPro" id="IPR050415">
    <property type="entry name" value="MRET"/>
</dbReference>
<dbReference type="EMBL" id="AL954747">
    <property type="protein sequence ID" value="CAD84505.1"/>
    <property type="molecule type" value="Genomic_DNA"/>
</dbReference>
<dbReference type="SUPFAM" id="SSF52343">
    <property type="entry name" value="Ferredoxin reductase-like, C-terminal NADP-linked domain"/>
    <property type="match status" value="1"/>
</dbReference>
<keyword evidence="2" id="KW-0408">Iron</keyword>
<dbReference type="InterPro" id="IPR036010">
    <property type="entry name" value="2Fe-2S_ferredoxin-like_sf"/>
</dbReference>
<dbReference type="GO" id="GO:0051537">
    <property type="term" value="F:2 iron, 2 sulfur cluster binding"/>
    <property type="evidence" value="ECO:0007669"/>
    <property type="project" value="UniProtKB-KW"/>
</dbReference>
<dbReference type="Pfam" id="PF00111">
    <property type="entry name" value="Fer2"/>
    <property type="match status" value="1"/>
</dbReference>
<dbReference type="InterPro" id="IPR006058">
    <property type="entry name" value="2Fe2S_fd_BS"/>
</dbReference>
<dbReference type="PROSITE" id="PS51085">
    <property type="entry name" value="2FE2S_FER_2"/>
    <property type="match status" value="1"/>
</dbReference>
<evidence type="ECO:0000256" key="2">
    <source>
        <dbReference type="ARBA" id="ARBA00022714"/>
    </source>
</evidence>
<keyword evidence="2" id="KW-0411">Iron-sulfur</keyword>
<dbReference type="PhylomeDB" id="Q82WR8"/>
<dbReference type="CDD" id="cd00207">
    <property type="entry name" value="fer2"/>
    <property type="match status" value="1"/>
</dbReference>
<comment type="cofactor">
    <cofactor evidence="1">
        <name>FAD</name>
        <dbReference type="ChEBI" id="CHEBI:57692"/>
    </cofactor>
</comment>
<keyword evidence="7" id="KW-1185">Reference proteome</keyword>
<dbReference type="InterPro" id="IPR012675">
    <property type="entry name" value="Beta-grasp_dom_sf"/>
</dbReference>
<reference evidence="6 7" key="1">
    <citation type="journal article" date="2003" name="J. Bacteriol.">
        <title>Complete genome sequence of the ammonia-oxidizing bacterium and obligate chemolithoautotroph Nitrosomonas europaea.</title>
        <authorList>
            <person name="Chain P."/>
            <person name="Lamerdin J."/>
            <person name="Larimer F."/>
            <person name="Regala W."/>
            <person name="Land M."/>
            <person name="Hauser L."/>
            <person name="Hooper A."/>
            <person name="Klotz M."/>
            <person name="Norton J."/>
            <person name="Sayavedra-Soto L."/>
            <person name="Arciero D."/>
            <person name="Hommes N."/>
            <person name="Whittaker M."/>
            <person name="Arp D."/>
        </authorList>
    </citation>
    <scope>NUCLEOTIDE SEQUENCE [LARGE SCALE GENOMIC DNA]</scope>
    <source>
        <strain evidence="7">ATCC 19718 / CIP 103999 / KCTC 2705 / NBRC 14298</strain>
    </source>
</reference>
<dbReference type="GeneID" id="87103794"/>
<dbReference type="PROSITE" id="PS00197">
    <property type="entry name" value="2FE2S_FER_1"/>
    <property type="match status" value="1"/>
</dbReference>
<dbReference type="eggNOG" id="COG0633">
    <property type="taxonomic scope" value="Bacteria"/>
</dbReference>
<evidence type="ECO:0000313" key="7">
    <source>
        <dbReference type="Proteomes" id="UP000001416"/>
    </source>
</evidence>
<evidence type="ECO:0000259" key="5">
    <source>
        <dbReference type="PROSITE" id="PS51384"/>
    </source>
</evidence>
<dbReference type="InterPro" id="IPR039261">
    <property type="entry name" value="FNR_nucleotide-bd"/>
</dbReference>
<dbReference type="PANTHER" id="PTHR47354">
    <property type="entry name" value="NADH OXIDOREDUCTASE HCR"/>
    <property type="match status" value="1"/>
</dbReference>
<organism evidence="6 7">
    <name type="scientific">Nitrosomonas europaea (strain ATCC 19718 / CIP 103999 / KCTC 2705 / NBRC 14298)</name>
    <dbReference type="NCBI Taxonomy" id="228410"/>
    <lineage>
        <taxon>Bacteria</taxon>
        <taxon>Pseudomonadati</taxon>
        <taxon>Pseudomonadota</taxon>
        <taxon>Betaproteobacteria</taxon>
        <taxon>Nitrosomonadales</taxon>
        <taxon>Nitrosomonadaceae</taxon>
        <taxon>Nitrosomonas</taxon>
    </lineage>
</organism>
<dbReference type="eggNOG" id="COG0543">
    <property type="taxonomic scope" value="Bacteria"/>
</dbReference>
<dbReference type="PRINTS" id="PR00410">
    <property type="entry name" value="PHEHYDRXLASE"/>
</dbReference>
<dbReference type="InterPro" id="IPR001433">
    <property type="entry name" value="OxRdtase_FAD/NAD-bd"/>
</dbReference>
<sequence>MASYRITFRPSGRIITTESTETILEAALHHGLSLPYGCRNGSCGTCKGKIIQGIVDYGVHSEEALTEQEKNQQLALFCCARPLSDLEIECQEIEAIKDIKIRTMPCRVHKLEHVASDVMIIYLKLPANERLQFLPGQYIDILMKDGQRRSFSLANAPANDEFLQLHTRNYAGGVFSEYVFSHMKEKDILRFEGPLGSFFLHDAPKKDTPIILLAGGTGFAPVKSMLEHIFQTENTRFTHNTIRLYWGARTRDGLYLSNLAEKWAAENENFSYIPVLSEPLITDDWQGRTGLVHQAVINDMNTLSDCQVYACGAPAMVKAAFDDFTHQRNLQSENFFSDAFVPSKPATA</sequence>
<keyword evidence="2" id="KW-0001">2Fe-2S</keyword>
<feature type="domain" description="2Fe-2S ferredoxin-type" evidence="4">
    <location>
        <begin position="4"/>
        <end position="94"/>
    </location>
</feature>
<dbReference type="RefSeq" id="WP_011111220.1">
    <property type="nucleotide sequence ID" value="NC_004757.1"/>
</dbReference>
<dbReference type="OrthoDB" id="9806195at2"/>
<dbReference type="Pfam" id="PF00175">
    <property type="entry name" value="NAD_binding_1"/>
    <property type="match status" value="1"/>
</dbReference>
<feature type="domain" description="FAD-binding FR-type" evidence="5">
    <location>
        <begin position="101"/>
        <end position="201"/>
    </location>
</feature>